<dbReference type="RefSeq" id="WP_021166475.1">
    <property type="nucleotide sequence ID" value="NZ_CTRP01000007.1"/>
</dbReference>
<dbReference type="EMBL" id="CTRP01000007">
    <property type="protein sequence ID" value="CQR71960.1"/>
    <property type="molecule type" value="Genomic_DNA"/>
</dbReference>
<reference evidence="3" key="1">
    <citation type="submission" date="2015-03" db="EMBL/GenBank/DDBJ databases">
        <authorList>
            <person name="Nijsse Bart"/>
        </authorList>
    </citation>
    <scope>NUCLEOTIDE SEQUENCE [LARGE SCALE GENOMIC DNA]</scope>
</reference>
<feature type="domain" description="Putative zinc ribbon" evidence="1">
    <location>
        <begin position="4"/>
        <end position="77"/>
    </location>
</feature>
<evidence type="ECO:0000313" key="2">
    <source>
        <dbReference type="EMBL" id="CQR71960.1"/>
    </source>
</evidence>
<accession>A0A0U1KWX3</accession>
<evidence type="ECO:0000313" key="3">
    <source>
        <dbReference type="Proteomes" id="UP000049855"/>
    </source>
</evidence>
<dbReference type="Pfam" id="PF12674">
    <property type="entry name" value="Zn_ribbon_2"/>
    <property type="match status" value="1"/>
</dbReference>
<dbReference type="AlphaFoldDB" id="A0A0U1KWX3"/>
<name>A0A0U1KWX3_9FIRM</name>
<organism evidence="2 3">
    <name type="scientific">Sporomusa ovata</name>
    <dbReference type="NCBI Taxonomy" id="2378"/>
    <lineage>
        <taxon>Bacteria</taxon>
        <taxon>Bacillati</taxon>
        <taxon>Bacillota</taxon>
        <taxon>Negativicutes</taxon>
        <taxon>Selenomonadales</taxon>
        <taxon>Sporomusaceae</taxon>
        <taxon>Sporomusa</taxon>
    </lineage>
</organism>
<sequence>MKQCIACGMPMKNLGDFAMGDSKKDYCRYCCRPDGSMQSYEEKLLSLTNFIIKTQGLEENVAATAAKSMMAKLPAWKAEASI</sequence>
<protein>
    <submittedName>
        <fullName evidence="2">Uncharacterized Zn-finger protein</fullName>
    </submittedName>
</protein>
<keyword evidence="3" id="KW-1185">Reference proteome</keyword>
<gene>
    <name evidence="2" type="ORF">SpAn4DRAFT_5201</name>
</gene>
<evidence type="ECO:0000259" key="1">
    <source>
        <dbReference type="Pfam" id="PF12674"/>
    </source>
</evidence>
<dbReference type="InterPro" id="IPR025868">
    <property type="entry name" value="Zn_ribbon_dom_put"/>
</dbReference>
<dbReference type="Proteomes" id="UP000049855">
    <property type="component" value="Unassembled WGS sequence"/>
</dbReference>
<proteinExistence type="predicted"/>